<reference evidence="3" key="1">
    <citation type="submission" date="2010-05" db="EMBL/GenBank/DDBJ databases">
        <title>The Genome Sequence of Magnaporthe poae strain ATCC 64411.</title>
        <authorList>
            <consortium name="The Broad Institute Genome Sequencing Platform"/>
            <consortium name="Broad Institute Genome Sequencing Center for Infectious Disease"/>
            <person name="Ma L.-J."/>
            <person name="Dead R."/>
            <person name="Young S."/>
            <person name="Zeng Q."/>
            <person name="Koehrsen M."/>
            <person name="Alvarado L."/>
            <person name="Berlin A."/>
            <person name="Chapman S.B."/>
            <person name="Chen Z."/>
            <person name="Freedman E."/>
            <person name="Gellesch M."/>
            <person name="Goldberg J."/>
            <person name="Griggs A."/>
            <person name="Gujja S."/>
            <person name="Heilman E.R."/>
            <person name="Heiman D."/>
            <person name="Hepburn T."/>
            <person name="Howarth C."/>
            <person name="Jen D."/>
            <person name="Larson L."/>
            <person name="Mehta T."/>
            <person name="Neiman D."/>
            <person name="Pearson M."/>
            <person name="Roberts A."/>
            <person name="Saif S."/>
            <person name="Shea T."/>
            <person name="Shenoy N."/>
            <person name="Sisk P."/>
            <person name="Stolte C."/>
            <person name="Sykes S."/>
            <person name="Walk T."/>
            <person name="White J."/>
            <person name="Yandava C."/>
            <person name="Haas B."/>
            <person name="Nusbaum C."/>
            <person name="Birren B."/>
        </authorList>
    </citation>
    <scope>NUCLEOTIDE SEQUENCE</scope>
    <source>
        <strain evidence="3">ATCC 64411</strain>
    </source>
</reference>
<evidence type="ECO:0000313" key="3">
    <source>
        <dbReference type="EMBL" id="KLU92773.1"/>
    </source>
</evidence>
<reference evidence="5" key="2">
    <citation type="submission" date="2010-05" db="EMBL/GenBank/DDBJ databases">
        <title>The genome sequence of Magnaporthe poae strain ATCC 64411.</title>
        <authorList>
            <person name="Ma L.-J."/>
            <person name="Dead R."/>
            <person name="Young S."/>
            <person name="Zeng Q."/>
            <person name="Koehrsen M."/>
            <person name="Alvarado L."/>
            <person name="Berlin A."/>
            <person name="Chapman S.B."/>
            <person name="Chen Z."/>
            <person name="Freedman E."/>
            <person name="Gellesch M."/>
            <person name="Goldberg J."/>
            <person name="Griggs A."/>
            <person name="Gujja S."/>
            <person name="Heilman E.R."/>
            <person name="Heiman D."/>
            <person name="Hepburn T."/>
            <person name="Howarth C."/>
            <person name="Jen D."/>
            <person name="Larson L."/>
            <person name="Mehta T."/>
            <person name="Neiman D."/>
            <person name="Pearson M."/>
            <person name="Roberts A."/>
            <person name="Saif S."/>
            <person name="Shea T."/>
            <person name="Shenoy N."/>
            <person name="Sisk P."/>
            <person name="Stolte C."/>
            <person name="Sykes S."/>
            <person name="Walk T."/>
            <person name="White J."/>
            <person name="Yandava C."/>
            <person name="Haas B."/>
            <person name="Nusbaum C."/>
            <person name="Birren B."/>
        </authorList>
    </citation>
    <scope>NUCLEOTIDE SEQUENCE [LARGE SCALE GENOMIC DNA]</scope>
    <source>
        <strain evidence="5">ATCC 64411 / 73-15</strain>
    </source>
</reference>
<feature type="compositionally biased region" description="Basic and acidic residues" evidence="1">
    <location>
        <begin position="39"/>
        <end position="66"/>
    </location>
</feature>
<feature type="compositionally biased region" description="Basic and acidic residues" evidence="1">
    <location>
        <begin position="87"/>
        <end position="98"/>
    </location>
</feature>
<dbReference type="AlphaFoldDB" id="A0A0C4EG02"/>
<keyword evidence="2" id="KW-0732">Signal</keyword>
<feature type="signal peptide" evidence="2">
    <location>
        <begin position="1"/>
        <end position="17"/>
    </location>
</feature>
<keyword evidence="5" id="KW-1185">Reference proteome</keyword>
<name>A0A0C4EG02_MAGP6</name>
<reference evidence="3" key="3">
    <citation type="submission" date="2011-03" db="EMBL/GenBank/DDBJ databases">
        <title>Annotation of Magnaporthe poae ATCC 64411.</title>
        <authorList>
            <person name="Ma L.-J."/>
            <person name="Dead R."/>
            <person name="Young S.K."/>
            <person name="Zeng Q."/>
            <person name="Gargeya S."/>
            <person name="Fitzgerald M."/>
            <person name="Haas B."/>
            <person name="Abouelleil A."/>
            <person name="Alvarado L."/>
            <person name="Arachchi H.M."/>
            <person name="Berlin A."/>
            <person name="Brown A."/>
            <person name="Chapman S.B."/>
            <person name="Chen Z."/>
            <person name="Dunbar C."/>
            <person name="Freedman E."/>
            <person name="Gearin G."/>
            <person name="Gellesch M."/>
            <person name="Goldberg J."/>
            <person name="Griggs A."/>
            <person name="Gujja S."/>
            <person name="Heiman D."/>
            <person name="Howarth C."/>
            <person name="Larson L."/>
            <person name="Lui A."/>
            <person name="MacDonald P.J.P."/>
            <person name="Mehta T."/>
            <person name="Montmayeur A."/>
            <person name="Murphy C."/>
            <person name="Neiman D."/>
            <person name="Pearson M."/>
            <person name="Priest M."/>
            <person name="Roberts A."/>
            <person name="Saif S."/>
            <person name="Shea T."/>
            <person name="Shenoy N."/>
            <person name="Sisk P."/>
            <person name="Stolte C."/>
            <person name="Sykes S."/>
            <person name="Yandava C."/>
            <person name="Wortman J."/>
            <person name="Nusbaum C."/>
            <person name="Birren B."/>
        </authorList>
    </citation>
    <scope>NUCLEOTIDE SEQUENCE</scope>
    <source>
        <strain evidence="3">ATCC 64411</strain>
    </source>
</reference>
<reference evidence="4" key="4">
    <citation type="journal article" date="2015" name="G3 (Bethesda)">
        <title>Genome sequences of three phytopathogenic species of the Magnaporthaceae family of fungi.</title>
        <authorList>
            <person name="Okagaki L.H."/>
            <person name="Nunes C.C."/>
            <person name="Sailsbery J."/>
            <person name="Clay B."/>
            <person name="Brown D."/>
            <person name="John T."/>
            <person name="Oh Y."/>
            <person name="Young N."/>
            <person name="Fitzgerald M."/>
            <person name="Haas B.J."/>
            <person name="Zeng Q."/>
            <person name="Young S."/>
            <person name="Adiconis X."/>
            <person name="Fan L."/>
            <person name="Levin J.Z."/>
            <person name="Mitchell T.K."/>
            <person name="Okubara P.A."/>
            <person name="Farman M.L."/>
            <person name="Kohn L.M."/>
            <person name="Birren B."/>
            <person name="Ma L.-J."/>
            <person name="Dean R.A."/>
        </authorList>
    </citation>
    <scope>NUCLEOTIDE SEQUENCE</scope>
    <source>
        <strain evidence="4">ATCC 64411 / 73-15</strain>
    </source>
</reference>
<dbReference type="Proteomes" id="UP000011715">
    <property type="component" value="Unassembled WGS sequence"/>
</dbReference>
<proteinExistence type="predicted"/>
<evidence type="ECO:0000256" key="2">
    <source>
        <dbReference type="SAM" id="SignalP"/>
    </source>
</evidence>
<organism evidence="4 5">
    <name type="scientific">Magnaporthiopsis poae (strain ATCC 64411 / 73-15)</name>
    <name type="common">Kentucky bluegrass fungus</name>
    <name type="synonym">Magnaporthe poae</name>
    <dbReference type="NCBI Taxonomy" id="644358"/>
    <lineage>
        <taxon>Eukaryota</taxon>
        <taxon>Fungi</taxon>
        <taxon>Dikarya</taxon>
        <taxon>Ascomycota</taxon>
        <taxon>Pezizomycotina</taxon>
        <taxon>Sordariomycetes</taxon>
        <taxon>Sordariomycetidae</taxon>
        <taxon>Magnaporthales</taxon>
        <taxon>Magnaporthaceae</taxon>
        <taxon>Magnaporthiopsis</taxon>
    </lineage>
</organism>
<accession>A0A0C4EG02</accession>
<protein>
    <submittedName>
        <fullName evidence="3 4">Uncharacterized protein</fullName>
    </submittedName>
</protein>
<gene>
    <name evidence="3" type="ORF">MAPG_11714</name>
</gene>
<reference evidence="4" key="5">
    <citation type="submission" date="2015-06" db="UniProtKB">
        <authorList>
            <consortium name="EnsemblFungi"/>
        </authorList>
    </citation>
    <scope>IDENTIFICATION</scope>
    <source>
        <strain evidence="4">ATCC 64411</strain>
    </source>
</reference>
<dbReference type="VEuPathDB" id="FungiDB:MAPG_11714"/>
<dbReference type="EMBL" id="GL876987">
    <property type="protein sequence ID" value="KLU92773.1"/>
    <property type="molecule type" value="Genomic_DNA"/>
</dbReference>
<dbReference type="EnsemblFungi" id="MAPG_11714T0">
    <property type="protein sequence ID" value="MAPG_11714T0"/>
    <property type="gene ID" value="MAPG_11714"/>
</dbReference>
<sequence>MRLSFLLPALTLGLAAALPIVDVQNDNIERGLVAERGVFDRKGSSSGGGKKDGEPAKEPPRPDSKGKGKATKPAEPPAGSPSSSGDPAKDPAKKEDSPKSSVDGPGPKLPKNPLSIAEVGTMDVVNINNFPTVNVPMNSIGYMSADEKYKAQVWSYMDPKIKFAPVRQAHKNIGTTNLATCIGVVYMTNTGVVITHVQASHANDPAQMRIYKGAWDAVLKGAKKKLGSGGRFAVVDGPMPNSGRDTLLKEIFGLAPGQWTQAACASTSDPTANPMQNRRRQFRVELTAGAPQLYVEGKICHVA</sequence>
<evidence type="ECO:0000313" key="5">
    <source>
        <dbReference type="Proteomes" id="UP000011715"/>
    </source>
</evidence>
<dbReference type="EMBL" id="ADBL01002905">
    <property type="status" value="NOT_ANNOTATED_CDS"/>
    <property type="molecule type" value="Genomic_DNA"/>
</dbReference>
<evidence type="ECO:0000256" key="1">
    <source>
        <dbReference type="SAM" id="MobiDB-lite"/>
    </source>
</evidence>
<evidence type="ECO:0000313" key="4">
    <source>
        <dbReference type="EnsemblFungi" id="MAPG_11714T0"/>
    </source>
</evidence>
<feature type="region of interest" description="Disordered" evidence="1">
    <location>
        <begin position="39"/>
        <end position="114"/>
    </location>
</feature>
<feature type="chain" id="PRO_5009386212" evidence="2">
    <location>
        <begin position="18"/>
        <end position="303"/>
    </location>
</feature>